<comment type="caution">
    <text evidence="5">The sequence shown here is derived from an EMBL/GenBank/DDBJ whole genome shotgun (WGS) entry which is preliminary data.</text>
</comment>
<dbReference type="PROSITE" id="PS50293">
    <property type="entry name" value="TPR_REGION"/>
    <property type="match status" value="1"/>
</dbReference>
<dbReference type="Pfam" id="PF13414">
    <property type="entry name" value="TPR_11"/>
    <property type="match status" value="1"/>
</dbReference>
<dbReference type="Pfam" id="PF00656">
    <property type="entry name" value="Peptidase_C14"/>
    <property type="match status" value="1"/>
</dbReference>
<keyword evidence="6" id="KW-1185">Reference proteome</keyword>
<feature type="region of interest" description="Disordered" evidence="2">
    <location>
        <begin position="328"/>
        <end position="358"/>
    </location>
</feature>
<dbReference type="GO" id="GO:0006508">
    <property type="term" value="P:proteolysis"/>
    <property type="evidence" value="ECO:0007669"/>
    <property type="project" value="InterPro"/>
</dbReference>
<protein>
    <submittedName>
        <fullName evidence="5">Tetratricopeptide repeat protein</fullName>
    </submittedName>
</protein>
<dbReference type="EMBL" id="JABANE010000115">
    <property type="protein sequence ID" value="NME71804.1"/>
    <property type="molecule type" value="Genomic_DNA"/>
</dbReference>
<keyword evidence="1" id="KW-0802">TPR repeat</keyword>
<feature type="compositionally biased region" description="Polar residues" evidence="2">
    <location>
        <begin position="328"/>
        <end position="346"/>
    </location>
</feature>
<feature type="repeat" description="TPR" evidence="1">
    <location>
        <begin position="169"/>
        <end position="202"/>
    </location>
</feature>
<dbReference type="InterPro" id="IPR011990">
    <property type="entry name" value="TPR-like_helical_dom_sf"/>
</dbReference>
<dbReference type="InterPro" id="IPR019734">
    <property type="entry name" value="TPR_rpt"/>
</dbReference>
<dbReference type="InterPro" id="IPR011600">
    <property type="entry name" value="Pept_C14_caspase"/>
</dbReference>
<evidence type="ECO:0000256" key="2">
    <source>
        <dbReference type="SAM" id="MobiDB-lite"/>
    </source>
</evidence>
<organism evidence="5 6">
    <name type="scientific">Flammeovirga aprica JL-4</name>
    <dbReference type="NCBI Taxonomy" id="694437"/>
    <lineage>
        <taxon>Bacteria</taxon>
        <taxon>Pseudomonadati</taxon>
        <taxon>Bacteroidota</taxon>
        <taxon>Cytophagia</taxon>
        <taxon>Cytophagales</taxon>
        <taxon>Flammeovirgaceae</taxon>
        <taxon>Flammeovirga</taxon>
    </lineage>
</organism>
<feature type="domain" description="Peptidase C14 caspase" evidence="4">
    <location>
        <begin position="536"/>
        <end position="747"/>
    </location>
</feature>
<dbReference type="GO" id="GO:0005737">
    <property type="term" value="C:cytoplasm"/>
    <property type="evidence" value="ECO:0007669"/>
    <property type="project" value="TreeGrafter"/>
</dbReference>
<dbReference type="PANTHER" id="PTHR48104">
    <property type="entry name" value="METACASPASE-4"/>
    <property type="match status" value="1"/>
</dbReference>
<dbReference type="SUPFAM" id="SSF52129">
    <property type="entry name" value="Caspase-like"/>
    <property type="match status" value="1"/>
</dbReference>
<gene>
    <name evidence="5" type="ORF">HHU12_27815</name>
</gene>
<dbReference type="RefSeq" id="WP_169660010.1">
    <property type="nucleotide sequence ID" value="NZ_JABANE010000115.1"/>
</dbReference>
<evidence type="ECO:0000256" key="1">
    <source>
        <dbReference type="PROSITE-ProRule" id="PRU00339"/>
    </source>
</evidence>
<evidence type="ECO:0000313" key="5">
    <source>
        <dbReference type="EMBL" id="NME71804.1"/>
    </source>
</evidence>
<evidence type="ECO:0000256" key="3">
    <source>
        <dbReference type="SAM" id="SignalP"/>
    </source>
</evidence>
<dbReference type="SMART" id="SM00028">
    <property type="entry name" value="TPR"/>
    <property type="match status" value="2"/>
</dbReference>
<sequence length="770" mass="85842">MKSTIKLYLTLLFFTLCVFNAEAQTVEEVWEKHMKNAREWYEINEFGNALQDYLKAKETLPTDSVAYLEGALAAAYANDNATFEKLKGEFNSVFKYTSPSFHEYSEIMLQASLSNEENMTENTLKEAIRMYPNNAEIYGGPLLSMYFEQNRIEDATKLLEELVPIVENAEFAYTLGVIYQQSENIDGALEMYNKALEKDPNHLDANYNLGTIYYNKAVGEINRLNTLTLEEFETQNTTINQQTVDLLKKAKPFIDKAASGDKHATDAFEFLQTTLVLIDHVQNTMEIMASTKKQDNSVVSFNDNVNLQAREINMGTPSTPNVGAIVSTSPNASTTTQPSQANTEEITATPEKEESVADQNTTLAVPVVTPSVPTPAVAVKEEKKEAENLLPAELIMSDLQFVYDGGVTTLSKGGSGKIKLRVENWGKGTSFAPTVKLLASMSVPGLNFDRSVKLKNIEPGDGMDVEIEVSYAKPNAVSRGFKAIKAPQNKFRVMVQDSLRNRSDMQEFMLSLDQSGSDDAGAVVAKTVQKGTNYLVLIACNNYTSWTPLANAVNDAQNFKNVLLEHYHYDKENVYELYNEQVNKAEINKLVRELATKVGEEDKVLIYYSGHGYYDEFTEEGYWVPVNAAMTQDDMSQYLPNGTILKYIKALKTKHTLLISDACFSGSMFASTSRGMMYADRVESFKSRWGLSSGGLTEVSDGNAGEHSPFNLYLTKYLVNNPNEKLTISSLALYVRQSVMSNTMQEPQGKPLKNVGHEGGEFVFNLKNPQ</sequence>
<dbReference type="PANTHER" id="PTHR48104:SF30">
    <property type="entry name" value="METACASPASE-1"/>
    <property type="match status" value="1"/>
</dbReference>
<feature type="chain" id="PRO_5030697587" evidence="3">
    <location>
        <begin position="24"/>
        <end position="770"/>
    </location>
</feature>
<evidence type="ECO:0000313" key="6">
    <source>
        <dbReference type="Proteomes" id="UP000576082"/>
    </source>
</evidence>
<evidence type="ECO:0000259" key="4">
    <source>
        <dbReference type="Pfam" id="PF00656"/>
    </source>
</evidence>
<dbReference type="InterPro" id="IPR029030">
    <property type="entry name" value="Caspase-like_dom_sf"/>
</dbReference>
<dbReference type="AlphaFoldDB" id="A0A7X9XCM9"/>
<feature type="signal peptide" evidence="3">
    <location>
        <begin position="1"/>
        <end position="23"/>
    </location>
</feature>
<dbReference type="InterPro" id="IPR050452">
    <property type="entry name" value="Metacaspase"/>
</dbReference>
<dbReference type="PROSITE" id="PS50005">
    <property type="entry name" value="TPR"/>
    <property type="match status" value="1"/>
</dbReference>
<proteinExistence type="predicted"/>
<dbReference type="GO" id="GO:0004197">
    <property type="term" value="F:cysteine-type endopeptidase activity"/>
    <property type="evidence" value="ECO:0007669"/>
    <property type="project" value="InterPro"/>
</dbReference>
<name>A0A7X9XCM9_9BACT</name>
<accession>A0A7X9XCM9</accession>
<dbReference type="Proteomes" id="UP000576082">
    <property type="component" value="Unassembled WGS sequence"/>
</dbReference>
<dbReference type="SUPFAM" id="SSF48452">
    <property type="entry name" value="TPR-like"/>
    <property type="match status" value="1"/>
</dbReference>
<keyword evidence="3" id="KW-0732">Signal</keyword>
<dbReference type="Gene3D" id="3.40.50.1460">
    <property type="match status" value="1"/>
</dbReference>
<reference evidence="5 6" key="1">
    <citation type="submission" date="2020-04" db="EMBL/GenBank/DDBJ databases">
        <title>Flammeovirga sp. SR4, a novel species isolated from seawater.</title>
        <authorList>
            <person name="Wang X."/>
        </authorList>
    </citation>
    <scope>NUCLEOTIDE SEQUENCE [LARGE SCALE GENOMIC DNA]</scope>
    <source>
        <strain evidence="5 6">ATCC 23126</strain>
    </source>
</reference>
<dbReference type="Gene3D" id="1.25.40.10">
    <property type="entry name" value="Tetratricopeptide repeat domain"/>
    <property type="match status" value="1"/>
</dbReference>